<organism evidence="2 3">
    <name type="scientific">Pichia inconspicua</name>
    <dbReference type="NCBI Taxonomy" id="52247"/>
    <lineage>
        <taxon>Eukaryota</taxon>
        <taxon>Fungi</taxon>
        <taxon>Dikarya</taxon>
        <taxon>Ascomycota</taxon>
        <taxon>Saccharomycotina</taxon>
        <taxon>Pichiomycetes</taxon>
        <taxon>Pichiales</taxon>
        <taxon>Pichiaceae</taxon>
        <taxon>Pichia</taxon>
    </lineage>
</organism>
<dbReference type="Proteomes" id="UP000307173">
    <property type="component" value="Unassembled WGS sequence"/>
</dbReference>
<keyword evidence="3" id="KW-1185">Reference proteome</keyword>
<name>A0A4T0WVE5_9ASCO</name>
<proteinExistence type="predicted"/>
<dbReference type="InterPro" id="IPR045866">
    <property type="entry name" value="FAM210A/B-like"/>
</dbReference>
<reference evidence="2 3" key="1">
    <citation type="journal article" date="2019" name="Front. Genet.">
        <title>Whole-Genome Sequencing of the Opportunistic Yeast Pathogen Candida inconspicua Uncovers Its Hybrid Origin.</title>
        <authorList>
            <person name="Mixao V."/>
            <person name="Hansen A.P."/>
            <person name="Saus E."/>
            <person name="Boekhout T."/>
            <person name="Lass-Florl C."/>
            <person name="Gabaldon T."/>
        </authorList>
    </citation>
    <scope>NUCLEOTIDE SEQUENCE [LARGE SCALE GENOMIC DNA]</scope>
    <source>
        <strain evidence="2 3">CBS 180</strain>
    </source>
</reference>
<dbReference type="GO" id="GO:0005739">
    <property type="term" value="C:mitochondrion"/>
    <property type="evidence" value="ECO:0007669"/>
    <property type="project" value="TreeGrafter"/>
</dbReference>
<sequence length="163" mass="18166">MFNRIFRIGTRFQSTVRHATPPKPPTGIKKLIQQYGYSALGVYLGISIIDIPLCFMVVHSAGEDTIREYQDKVKAYFGYSKEEDDKEQVDNSEVKSSTFLTEFALAYAVHKSLVFVRLPIAAAITPWVVKQLLAWGFRVGPNAPKAAATILKNANKLNSTGKK</sequence>
<protein>
    <recommendedName>
        <fullName evidence="1">DUF1279 domain-containing protein</fullName>
    </recommendedName>
</protein>
<feature type="domain" description="DUF1279" evidence="1">
    <location>
        <begin position="27"/>
        <end position="126"/>
    </location>
</feature>
<dbReference type="InterPro" id="IPR009688">
    <property type="entry name" value="FAM210A/B-like_dom"/>
</dbReference>
<evidence type="ECO:0000259" key="1">
    <source>
        <dbReference type="Pfam" id="PF06916"/>
    </source>
</evidence>
<evidence type="ECO:0000313" key="2">
    <source>
        <dbReference type="EMBL" id="TID14821.1"/>
    </source>
</evidence>
<dbReference type="PANTHER" id="PTHR21377:SF0">
    <property type="entry name" value="PROTEIN FAM210B, MITOCHONDRIAL"/>
    <property type="match status" value="1"/>
</dbReference>
<gene>
    <name evidence="2" type="ORF">CANINC_004492</name>
</gene>
<dbReference type="OrthoDB" id="426386at2759"/>
<evidence type="ECO:0000313" key="3">
    <source>
        <dbReference type="Proteomes" id="UP000307173"/>
    </source>
</evidence>
<dbReference type="PANTHER" id="PTHR21377">
    <property type="entry name" value="PROTEIN FAM210B, MITOCHONDRIAL"/>
    <property type="match status" value="1"/>
</dbReference>
<dbReference type="EMBL" id="SELW01000657">
    <property type="protein sequence ID" value="TID14821.1"/>
    <property type="molecule type" value="Genomic_DNA"/>
</dbReference>
<accession>A0A4T0WVE5</accession>
<dbReference type="AlphaFoldDB" id="A0A4T0WVE5"/>
<dbReference type="Pfam" id="PF06916">
    <property type="entry name" value="FAM210A-B_dom"/>
    <property type="match status" value="1"/>
</dbReference>
<comment type="caution">
    <text evidence="2">The sequence shown here is derived from an EMBL/GenBank/DDBJ whole genome shotgun (WGS) entry which is preliminary data.</text>
</comment>